<evidence type="ECO:0000256" key="3">
    <source>
        <dbReference type="ARBA" id="ARBA00022692"/>
    </source>
</evidence>
<dbReference type="STRING" id="90262.A0A1X2IAU5"/>
<feature type="transmembrane region" description="Helical" evidence="11">
    <location>
        <begin position="233"/>
        <end position="261"/>
    </location>
</feature>
<feature type="transmembrane region" description="Helical" evidence="11">
    <location>
        <begin position="267"/>
        <end position="287"/>
    </location>
</feature>
<feature type="transmembrane region" description="Helical" evidence="11">
    <location>
        <begin position="380"/>
        <end position="399"/>
    </location>
</feature>
<dbReference type="InterPro" id="IPR039859">
    <property type="entry name" value="PFA4/ZDH16/20/ERF2-like"/>
</dbReference>
<dbReference type="OrthoDB" id="9909019at2759"/>
<evidence type="ECO:0000256" key="12">
    <source>
        <dbReference type="SAM" id="MobiDB-lite"/>
    </source>
</evidence>
<dbReference type="GO" id="GO:0006612">
    <property type="term" value="P:protein targeting to membrane"/>
    <property type="evidence" value="ECO:0007669"/>
    <property type="project" value="TreeGrafter"/>
</dbReference>
<sequence>MFNNDISSLSQQPSDIATTNTLHLNQQSSPLRTVRKNSNYKRTNGLSQKHTMVDHDELEGSFETMDLDRLPTNQPTSNYTTATAKTTNTTNSVHVTSTPPPSSIDVENNNNNSSEHPALLLHPSLGNFLSDTTRNDTTQQMTQYTPSAGPSPRKNNTLKQQQQPTSSLSLSSTPSSYFPPPNHNAPVPSAAATAAAGGFSGRQAIRTLSIRNYERFPGNNIFFCHGRCLTNRVYWAFALAIFLLLAPSVLFAVFICPWLWYQIHPSVPIIFGYLFVLSLVSMIKTSWTDPGILPRHLHGTFSATQDAYGHAYELQSQSPPPVKQVTIKGELVHLKYCDTCGIYRPPRSSHCRQCNNCVENEDHHCIWLNNCVGKRNYRSFFTFIVTATLLCIYVHVLTSTDRSFKIILDNAPVSFLLVILCFFLLLPVGSLTGYHCFLNMRGVTTHEQLRSSIAMRPLESHLFDFGNPVINFIYALCRPRTKSYLARRKYVQERYDVDQGQMVESTDSNQPSSSTTTAVTNS</sequence>
<keyword evidence="6" id="KW-0564">Palmitate</keyword>
<evidence type="ECO:0000256" key="2">
    <source>
        <dbReference type="ARBA" id="ARBA00022679"/>
    </source>
</evidence>
<dbReference type="AlphaFoldDB" id="A0A1X2IAU5"/>
<evidence type="ECO:0000256" key="5">
    <source>
        <dbReference type="ARBA" id="ARBA00023136"/>
    </source>
</evidence>
<feature type="domain" description="Palmitoyltransferase DHHC" evidence="13">
    <location>
        <begin position="334"/>
        <end position="450"/>
    </location>
</feature>
<evidence type="ECO:0000313" key="14">
    <source>
        <dbReference type="EMBL" id="ORZ13054.1"/>
    </source>
</evidence>
<feature type="compositionally biased region" description="Polar residues" evidence="12">
    <location>
        <begin position="502"/>
        <end position="522"/>
    </location>
</feature>
<keyword evidence="8 11" id="KW-0012">Acyltransferase</keyword>
<feature type="compositionally biased region" description="Polar residues" evidence="12">
    <location>
        <begin position="141"/>
        <end position="159"/>
    </location>
</feature>
<dbReference type="InterPro" id="IPR001594">
    <property type="entry name" value="Palmitoyltrfase_DHHC"/>
</dbReference>
<evidence type="ECO:0000313" key="15">
    <source>
        <dbReference type="Proteomes" id="UP000193560"/>
    </source>
</evidence>
<evidence type="ECO:0000256" key="7">
    <source>
        <dbReference type="ARBA" id="ARBA00023288"/>
    </source>
</evidence>
<dbReference type="EC" id="2.3.1.225" evidence="11"/>
<dbReference type="GO" id="GO:0005783">
    <property type="term" value="C:endoplasmic reticulum"/>
    <property type="evidence" value="ECO:0007669"/>
    <property type="project" value="TreeGrafter"/>
</dbReference>
<dbReference type="Proteomes" id="UP000193560">
    <property type="component" value="Unassembled WGS sequence"/>
</dbReference>
<keyword evidence="15" id="KW-1185">Reference proteome</keyword>
<feature type="compositionally biased region" description="Low complexity" evidence="12">
    <location>
        <begin position="76"/>
        <end position="97"/>
    </location>
</feature>
<dbReference type="GO" id="GO:0005794">
    <property type="term" value="C:Golgi apparatus"/>
    <property type="evidence" value="ECO:0007669"/>
    <property type="project" value="TreeGrafter"/>
</dbReference>
<evidence type="ECO:0000256" key="1">
    <source>
        <dbReference type="ARBA" id="ARBA00004127"/>
    </source>
</evidence>
<dbReference type="Pfam" id="PF01529">
    <property type="entry name" value="DHHC"/>
    <property type="match status" value="1"/>
</dbReference>
<dbReference type="GO" id="GO:0019706">
    <property type="term" value="F:protein-cysteine S-palmitoyltransferase activity"/>
    <property type="evidence" value="ECO:0007669"/>
    <property type="project" value="UniProtKB-EC"/>
</dbReference>
<comment type="subcellular location">
    <subcellularLocation>
        <location evidence="1">Endomembrane system</location>
        <topology evidence="1">Multi-pass membrane protein</topology>
    </subcellularLocation>
</comment>
<keyword evidence="5 11" id="KW-0472">Membrane</keyword>
<comment type="catalytic activity">
    <reaction evidence="10 11">
        <text>L-cysteinyl-[protein] + hexadecanoyl-CoA = S-hexadecanoyl-L-cysteinyl-[protein] + CoA</text>
        <dbReference type="Rhea" id="RHEA:36683"/>
        <dbReference type="Rhea" id="RHEA-COMP:10131"/>
        <dbReference type="Rhea" id="RHEA-COMP:11032"/>
        <dbReference type="ChEBI" id="CHEBI:29950"/>
        <dbReference type="ChEBI" id="CHEBI:57287"/>
        <dbReference type="ChEBI" id="CHEBI:57379"/>
        <dbReference type="ChEBI" id="CHEBI:74151"/>
        <dbReference type="EC" id="2.3.1.225"/>
    </reaction>
</comment>
<comment type="domain">
    <text evidence="11">The DHHC domain is required for palmitoyltransferase activity.</text>
</comment>
<evidence type="ECO:0000259" key="13">
    <source>
        <dbReference type="Pfam" id="PF01529"/>
    </source>
</evidence>
<dbReference type="EMBL" id="MCGE01000017">
    <property type="protein sequence ID" value="ORZ13054.1"/>
    <property type="molecule type" value="Genomic_DNA"/>
</dbReference>
<dbReference type="PANTHER" id="PTHR22883:SF43">
    <property type="entry name" value="PALMITOYLTRANSFERASE APP"/>
    <property type="match status" value="1"/>
</dbReference>
<feature type="region of interest" description="Disordered" evidence="12">
    <location>
        <begin position="501"/>
        <end position="522"/>
    </location>
</feature>
<protein>
    <recommendedName>
        <fullName evidence="11">Palmitoyltransferase</fullName>
        <ecNumber evidence="11">2.3.1.225</ecNumber>
    </recommendedName>
</protein>
<gene>
    <name evidence="14" type="ORF">BCR42DRAFT_419073</name>
</gene>
<evidence type="ECO:0000256" key="4">
    <source>
        <dbReference type="ARBA" id="ARBA00022989"/>
    </source>
</evidence>
<dbReference type="PANTHER" id="PTHR22883">
    <property type="entry name" value="ZINC FINGER DHHC DOMAIN CONTAINING PROTEIN"/>
    <property type="match status" value="1"/>
</dbReference>
<evidence type="ECO:0000256" key="11">
    <source>
        <dbReference type="RuleBase" id="RU079119"/>
    </source>
</evidence>
<keyword evidence="2 11" id="KW-0808">Transferase</keyword>
<keyword evidence="4 11" id="KW-1133">Transmembrane helix</keyword>
<name>A0A1X2IAU5_9FUNG</name>
<reference evidence="14 15" key="1">
    <citation type="submission" date="2016-07" db="EMBL/GenBank/DDBJ databases">
        <title>Pervasive Adenine N6-methylation of Active Genes in Fungi.</title>
        <authorList>
            <consortium name="DOE Joint Genome Institute"/>
            <person name="Mondo S.J."/>
            <person name="Dannebaum R.O."/>
            <person name="Kuo R.C."/>
            <person name="Labutti K."/>
            <person name="Haridas S."/>
            <person name="Kuo A."/>
            <person name="Salamov A."/>
            <person name="Ahrendt S.R."/>
            <person name="Lipzen A."/>
            <person name="Sullivan W."/>
            <person name="Andreopoulos W.B."/>
            <person name="Clum A."/>
            <person name="Lindquist E."/>
            <person name="Daum C."/>
            <person name="Ramamoorthy G.K."/>
            <person name="Gryganskyi A."/>
            <person name="Culley D."/>
            <person name="Magnuson J.K."/>
            <person name="James T.Y."/>
            <person name="O'Malley M.A."/>
            <person name="Stajich J.E."/>
            <person name="Spatafora J.W."/>
            <person name="Visel A."/>
            <person name="Grigoriev I.V."/>
        </authorList>
    </citation>
    <scope>NUCLEOTIDE SEQUENCE [LARGE SCALE GENOMIC DNA]</scope>
    <source>
        <strain evidence="14 15">NRRL 1336</strain>
    </source>
</reference>
<accession>A0A1X2IAU5</accession>
<feature type="compositionally biased region" description="Polar residues" evidence="12">
    <location>
        <begin position="105"/>
        <end position="115"/>
    </location>
</feature>
<organism evidence="14 15">
    <name type="scientific">Absidia repens</name>
    <dbReference type="NCBI Taxonomy" id="90262"/>
    <lineage>
        <taxon>Eukaryota</taxon>
        <taxon>Fungi</taxon>
        <taxon>Fungi incertae sedis</taxon>
        <taxon>Mucoromycota</taxon>
        <taxon>Mucoromycotina</taxon>
        <taxon>Mucoromycetes</taxon>
        <taxon>Mucorales</taxon>
        <taxon>Cunninghamellaceae</taxon>
        <taxon>Absidia</taxon>
    </lineage>
</organism>
<feature type="compositionally biased region" description="Low complexity" evidence="12">
    <location>
        <begin position="160"/>
        <end position="176"/>
    </location>
</feature>
<dbReference type="PROSITE" id="PS50216">
    <property type="entry name" value="DHHC"/>
    <property type="match status" value="1"/>
</dbReference>
<evidence type="ECO:0000256" key="8">
    <source>
        <dbReference type="ARBA" id="ARBA00023315"/>
    </source>
</evidence>
<keyword evidence="3 11" id="KW-0812">Transmembrane</keyword>
<keyword evidence="7" id="KW-0449">Lipoprotein</keyword>
<evidence type="ECO:0000256" key="6">
    <source>
        <dbReference type="ARBA" id="ARBA00023139"/>
    </source>
</evidence>
<feature type="region of interest" description="Disordered" evidence="12">
    <location>
        <begin position="67"/>
        <end position="119"/>
    </location>
</feature>
<proteinExistence type="inferred from homology"/>
<comment type="similarity">
    <text evidence="9">Belongs to the DHHC palmitoyltransferase family. ERF2/ZDHHC9 subfamily.</text>
</comment>
<evidence type="ECO:0000256" key="9">
    <source>
        <dbReference type="ARBA" id="ARBA00023463"/>
    </source>
</evidence>
<feature type="transmembrane region" description="Helical" evidence="11">
    <location>
        <begin position="411"/>
        <end position="431"/>
    </location>
</feature>
<feature type="region of interest" description="Disordered" evidence="12">
    <location>
        <begin position="141"/>
        <end position="184"/>
    </location>
</feature>
<comment type="caution">
    <text evidence="14">The sequence shown here is derived from an EMBL/GenBank/DDBJ whole genome shotgun (WGS) entry which is preliminary data.</text>
</comment>
<evidence type="ECO:0000256" key="10">
    <source>
        <dbReference type="ARBA" id="ARBA00048048"/>
    </source>
</evidence>